<evidence type="ECO:0000256" key="10">
    <source>
        <dbReference type="ARBA" id="ARBA00022840"/>
    </source>
</evidence>
<dbReference type="InterPro" id="IPR022628">
    <property type="entry name" value="S-AdoMet_synt_N"/>
</dbReference>
<dbReference type="Pfam" id="PF02772">
    <property type="entry name" value="S-AdoMet_synt_M"/>
    <property type="match status" value="1"/>
</dbReference>
<comment type="subcellular location">
    <subcellularLocation>
        <location evidence="14">Cytoplasm</location>
    </subcellularLocation>
</comment>
<evidence type="ECO:0000256" key="7">
    <source>
        <dbReference type="ARBA" id="ARBA00022679"/>
    </source>
</evidence>
<feature type="domain" description="S-adenosylmethionine synthetase C-terminal" evidence="18">
    <location>
        <begin position="222"/>
        <end position="359"/>
    </location>
</feature>
<dbReference type="GO" id="GO:0006730">
    <property type="term" value="P:one-carbon metabolic process"/>
    <property type="evidence" value="ECO:0007669"/>
    <property type="project" value="UniProtKB-KW"/>
</dbReference>
<evidence type="ECO:0000313" key="19">
    <source>
        <dbReference type="EMBL" id="QNM13885.1"/>
    </source>
</evidence>
<dbReference type="AlphaFoldDB" id="A0A7G9GSV3"/>
<dbReference type="EC" id="2.5.1.6" evidence="5 13"/>
<dbReference type="PANTHER" id="PTHR11964">
    <property type="entry name" value="S-ADENOSYLMETHIONINE SYNTHETASE"/>
    <property type="match status" value="1"/>
</dbReference>
<keyword evidence="9" id="KW-0547">Nucleotide-binding</keyword>
<evidence type="ECO:0000256" key="1">
    <source>
        <dbReference type="ARBA" id="ARBA00001946"/>
    </source>
</evidence>
<evidence type="ECO:0000256" key="6">
    <source>
        <dbReference type="ARBA" id="ARBA00022563"/>
    </source>
</evidence>
<dbReference type="RefSeq" id="WP_117451447.1">
    <property type="nucleotide sequence ID" value="NZ_CP060636.1"/>
</dbReference>
<dbReference type="InterPro" id="IPR022631">
    <property type="entry name" value="ADOMET_SYNTHASE_CS"/>
</dbReference>
<evidence type="ECO:0000256" key="8">
    <source>
        <dbReference type="ARBA" id="ARBA00022723"/>
    </source>
</evidence>
<dbReference type="Proteomes" id="UP000515856">
    <property type="component" value="Chromosome"/>
</dbReference>
<dbReference type="GO" id="GO:0005737">
    <property type="term" value="C:cytoplasm"/>
    <property type="evidence" value="ECO:0007669"/>
    <property type="project" value="UniProtKB-SubCell"/>
</dbReference>
<dbReference type="GO" id="GO:0006556">
    <property type="term" value="P:S-adenosylmethionine biosynthetic process"/>
    <property type="evidence" value="ECO:0007669"/>
    <property type="project" value="UniProtKB-UniRule"/>
</dbReference>
<feature type="domain" description="S-adenosylmethionine synthetase central" evidence="17">
    <location>
        <begin position="105"/>
        <end position="220"/>
    </location>
</feature>
<sequence>MKDYLFTSESITEGHPDKICDQIADSILDEALRQDPESKMAVEATIKDDFVLVYGEANTKAVIDYEKIAKDVIKEIGYTEDYTVMTKVNKQSSEINHAVVWEDGEIGAGDQGIMFGYACDDTENYMPAAIDYAHQLAKRLSDVRRKSDILLPDGKTQVTVEYEDDKIKRIDTIVVSTQHVASATQEEIAELVMKEVINPVINDDLVDEDTIYLINPSGSFVVGGSFGDSGTTGRKIVCDTYGGMGRIGGGCFSSKDPSKVDRSAAYYCRYVAKNIVAAGLASKCEVQVAYAIGKVKPVSIMVDTFGTGTKSDAEILDIIKENFSFEVKDIIDELDLKKPIYKQTACYGHFGRPEFTWEKIIDLKY</sequence>
<dbReference type="PROSITE" id="PS00377">
    <property type="entry name" value="ADOMET_SYNTHASE_2"/>
    <property type="match status" value="1"/>
</dbReference>
<dbReference type="NCBIfam" id="TIGR01034">
    <property type="entry name" value="metK"/>
    <property type="match status" value="1"/>
</dbReference>
<keyword evidence="6" id="KW-0554">One-carbon metabolism</keyword>
<dbReference type="InterPro" id="IPR022636">
    <property type="entry name" value="S-AdoMet_synthetase_sfam"/>
</dbReference>
<comment type="similarity">
    <text evidence="4 15">Belongs to the AdoMet synthase family.</text>
</comment>
<feature type="domain" description="S-adenosylmethionine synthetase N-terminal" evidence="16">
    <location>
        <begin position="4"/>
        <end position="86"/>
    </location>
</feature>
<name>A0A7G9GSV3_9FIRM</name>
<comment type="cofactor">
    <cofactor evidence="1">
        <name>Mg(2+)</name>
        <dbReference type="ChEBI" id="CHEBI:18420"/>
    </cofactor>
</comment>
<evidence type="ECO:0000256" key="11">
    <source>
        <dbReference type="ARBA" id="ARBA00022842"/>
    </source>
</evidence>
<dbReference type="GO" id="GO:0005524">
    <property type="term" value="F:ATP binding"/>
    <property type="evidence" value="ECO:0007669"/>
    <property type="project" value="UniProtKB-KW"/>
</dbReference>
<proteinExistence type="inferred from homology"/>
<keyword evidence="11 14" id="KW-0460">Magnesium</keyword>
<evidence type="ECO:0000256" key="4">
    <source>
        <dbReference type="ARBA" id="ARBA00009685"/>
    </source>
</evidence>
<dbReference type="CDD" id="cd18079">
    <property type="entry name" value="S-AdoMet_synt"/>
    <property type="match status" value="1"/>
</dbReference>
<keyword evidence="10" id="KW-0067">ATP-binding</keyword>
<organism evidence="19 20">
    <name type="scientific">[Eubacterium] hominis</name>
    <dbReference type="NCBI Taxonomy" id="2764325"/>
    <lineage>
        <taxon>Bacteria</taxon>
        <taxon>Bacillati</taxon>
        <taxon>Bacillota</taxon>
        <taxon>Erysipelotrichia</taxon>
        <taxon>Erysipelotrichales</taxon>
        <taxon>Erysipelotrichaceae</taxon>
        <taxon>Amedibacillus</taxon>
    </lineage>
</organism>
<comment type="pathway">
    <text evidence="3">Amino-acid biosynthesis; S-adenosyl-L-methionine biosynthesis; S-adenosyl-L-methionine from L-methionine: step 1/1.</text>
</comment>
<protein>
    <recommendedName>
        <fullName evidence="5 13">Methionine adenosyltransferase</fullName>
        <ecNumber evidence="5 13">2.5.1.6</ecNumber>
    </recommendedName>
</protein>
<evidence type="ECO:0000256" key="2">
    <source>
        <dbReference type="ARBA" id="ARBA00001958"/>
    </source>
</evidence>
<comment type="cofactor">
    <cofactor evidence="2">
        <name>K(+)</name>
        <dbReference type="ChEBI" id="CHEBI:29103"/>
    </cofactor>
</comment>
<dbReference type="UniPathway" id="UPA00315">
    <property type="reaction ID" value="UER00080"/>
</dbReference>
<dbReference type="FunFam" id="3.30.300.10:FF:000003">
    <property type="entry name" value="S-adenosylmethionine synthase"/>
    <property type="match status" value="1"/>
</dbReference>
<dbReference type="KEGG" id="ehn:H9Q80_08075"/>
<evidence type="ECO:0000256" key="5">
    <source>
        <dbReference type="ARBA" id="ARBA00012828"/>
    </source>
</evidence>
<dbReference type="PIRSF" id="PIRSF000497">
    <property type="entry name" value="MAT"/>
    <property type="match status" value="1"/>
</dbReference>
<evidence type="ECO:0000256" key="15">
    <source>
        <dbReference type="RuleBase" id="RU004462"/>
    </source>
</evidence>
<evidence type="ECO:0000259" key="17">
    <source>
        <dbReference type="Pfam" id="PF02772"/>
    </source>
</evidence>
<dbReference type="GO" id="GO:0004478">
    <property type="term" value="F:methionine adenosyltransferase activity"/>
    <property type="evidence" value="ECO:0007669"/>
    <property type="project" value="UniProtKB-UniRule"/>
</dbReference>
<evidence type="ECO:0000259" key="18">
    <source>
        <dbReference type="Pfam" id="PF02773"/>
    </source>
</evidence>
<evidence type="ECO:0000256" key="12">
    <source>
        <dbReference type="ARBA" id="ARBA00022958"/>
    </source>
</evidence>
<dbReference type="SUPFAM" id="SSF55973">
    <property type="entry name" value="S-adenosylmethionine synthetase"/>
    <property type="match status" value="3"/>
</dbReference>
<dbReference type="GO" id="GO:0046872">
    <property type="term" value="F:metal ion binding"/>
    <property type="evidence" value="ECO:0007669"/>
    <property type="project" value="UniProtKB-KW"/>
</dbReference>
<dbReference type="InterPro" id="IPR022630">
    <property type="entry name" value="S-AdoMet_synt_C"/>
</dbReference>
<dbReference type="EMBL" id="CP060636">
    <property type="protein sequence ID" value="QNM13885.1"/>
    <property type="molecule type" value="Genomic_DNA"/>
</dbReference>
<dbReference type="Pfam" id="PF02773">
    <property type="entry name" value="S-AdoMet_synt_C"/>
    <property type="match status" value="1"/>
</dbReference>
<keyword evidence="7 19" id="KW-0808">Transferase</keyword>
<dbReference type="InterPro" id="IPR022629">
    <property type="entry name" value="S-AdoMet_synt_central"/>
</dbReference>
<dbReference type="InterPro" id="IPR002133">
    <property type="entry name" value="S-AdoMet_synthetase"/>
</dbReference>
<evidence type="ECO:0000256" key="3">
    <source>
        <dbReference type="ARBA" id="ARBA00005224"/>
    </source>
</evidence>
<dbReference type="Pfam" id="PF00438">
    <property type="entry name" value="S-AdoMet_synt_N"/>
    <property type="match status" value="1"/>
</dbReference>
<keyword evidence="12 14" id="KW-0630">Potassium</keyword>
<dbReference type="Gene3D" id="3.30.300.10">
    <property type="match status" value="3"/>
</dbReference>
<comment type="subunit">
    <text evidence="14">Homotetramer.</text>
</comment>
<keyword evidence="8 14" id="KW-0479">Metal-binding</keyword>
<evidence type="ECO:0000256" key="14">
    <source>
        <dbReference type="RuleBase" id="RU000542"/>
    </source>
</evidence>
<gene>
    <name evidence="19" type="ORF">H9Q80_08075</name>
</gene>
<keyword evidence="20" id="KW-1185">Reference proteome</keyword>
<evidence type="ECO:0000256" key="9">
    <source>
        <dbReference type="ARBA" id="ARBA00022741"/>
    </source>
</evidence>
<evidence type="ECO:0000259" key="16">
    <source>
        <dbReference type="Pfam" id="PF00438"/>
    </source>
</evidence>
<evidence type="ECO:0000313" key="20">
    <source>
        <dbReference type="Proteomes" id="UP000515856"/>
    </source>
</evidence>
<accession>A0A7G9GSV3</accession>
<evidence type="ECO:0000256" key="13">
    <source>
        <dbReference type="NCBIfam" id="TIGR01034"/>
    </source>
</evidence>
<dbReference type="PROSITE" id="PS00376">
    <property type="entry name" value="ADOMET_SYNTHASE_1"/>
    <property type="match status" value="1"/>
</dbReference>
<reference evidence="19 20" key="1">
    <citation type="submission" date="2020-08" db="EMBL/GenBank/DDBJ databases">
        <authorList>
            <person name="Liu C."/>
            <person name="Sun Q."/>
        </authorList>
    </citation>
    <scope>NUCLEOTIDE SEQUENCE [LARGE SCALE GENOMIC DNA]</scope>
    <source>
        <strain evidence="19 20">NSJ-61</strain>
    </source>
</reference>